<gene>
    <name evidence="3" type="ORF">GL286_21840</name>
</gene>
<evidence type="ECO:0000313" key="4">
    <source>
        <dbReference type="Proteomes" id="UP000478183"/>
    </source>
</evidence>
<comment type="similarity">
    <text evidence="1">Belongs to the initiator RepB protein family.</text>
</comment>
<dbReference type="Gene3D" id="1.10.10.10">
    <property type="entry name" value="Winged helix-like DNA-binding domain superfamily/Winged helix DNA-binding domain"/>
    <property type="match status" value="1"/>
</dbReference>
<keyword evidence="4" id="KW-1185">Reference proteome</keyword>
<dbReference type="InterPro" id="IPR000525">
    <property type="entry name" value="Initiator_Rep_WH1"/>
</dbReference>
<dbReference type="OrthoDB" id="7755443at2"/>
<accession>A0A6L6JJJ8</accession>
<name>A0A6L6JJJ8_9RHOB</name>
<dbReference type="InterPro" id="IPR036388">
    <property type="entry name" value="WH-like_DNA-bd_sf"/>
</dbReference>
<dbReference type="RefSeq" id="WP_155097672.1">
    <property type="nucleotide sequence ID" value="NZ_WMIE01000047.1"/>
</dbReference>
<proteinExistence type="inferred from homology"/>
<feature type="domain" description="Initiator Rep protein WH1" evidence="2">
    <location>
        <begin position="36"/>
        <end position="166"/>
    </location>
</feature>
<dbReference type="SUPFAM" id="SSF46785">
    <property type="entry name" value="Winged helix' DNA-binding domain"/>
    <property type="match status" value="1"/>
</dbReference>
<evidence type="ECO:0000256" key="1">
    <source>
        <dbReference type="ARBA" id="ARBA00038283"/>
    </source>
</evidence>
<reference evidence="3 4" key="1">
    <citation type="submission" date="2019-11" db="EMBL/GenBank/DDBJ databases">
        <authorList>
            <person name="Dong K."/>
        </authorList>
    </citation>
    <scope>NUCLEOTIDE SEQUENCE [LARGE SCALE GENOMIC DNA]</scope>
    <source>
        <strain evidence="3 4">NBRC 111993</strain>
    </source>
</reference>
<dbReference type="GO" id="GO:0006270">
    <property type="term" value="P:DNA replication initiation"/>
    <property type="evidence" value="ECO:0007669"/>
    <property type="project" value="InterPro"/>
</dbReference>
<dbReference type="GO" id="GO:0003887">
    <property type="term" value="F:DNA-directed DNA polymerase activity"/>
    <property type="evidence" value="ECO:0007669"/>
    <property type="project" value="InterPro"/>
</dbReference>
<dbReference type="InterPro" id="IPR036390">
    <property type="entry name" value="WH_DNA-bd_sf"/>
</dbReference>
<dbReference type="EMBL" id="WMIE01000047">
    <property type="protein sequence ID" value="MTH80324.1"/>
    <property type="molecule type" value="Genomic_DNA"/>
</dbReference>
<dbReference type="Proteomes" id="UP000478183">
    <property type="component" value="Unassembled WGS sequence"/>
</dbReference>
<organism evidence="3 4">
    <name type="scientific">Paracoccus aestuariivivens</name>
    <dbReference type="NCBI Taxonomy" id="1820333"/>
    <lineage>
        <taxon>Bacteria</taxon>
        <taxon>Pseudomonadati</taxon>
        <taxon>Pseudomonadota</taxon>
        <taxon>Alphaproteobacteria</taxon>
        <taxon>Rhodobacterales</taxon>
        <taxon>Paracoccaceae</taxon>
        <taxon>Paracoccus</taxon>
    </lineage>
</organism>
<sequence length="337" mass="37502">MGKTIDVAADRAFDQTKTVLPAEVARGIYMRNPPRLQALKLMHLMIATAAGRMADEVEHRIRLSDIRKIEGMKNHDRESLTPLFQDLAAAVLTHDDTNKKVVTIGGLMDETRIDYRDEVSGDLVVTWWFGRTFRRMAAESNHWAILDRQTVFHLGSKYSVLLFQHISSLVNLDNISAKTFTVSELRAVLGVAEGKLPRFANLKKDALMPAIADINQLSRLTLTTTPNKVGRTVASVTIGWQVKKDPSAAKRELASSKIGREARRNGTAETVAAIFPETGGLTYSPHWLDLKRAAGCNKDNDLIASDFRRFCRDRGIALNARNIEEIFSAFCAKVGQV</sequence>
<evidence type="ECO:0000313" key="3">
    <source>
        <dbReference type="EMBL" id="MTH80324.1"/>
    </source>
</evidence>
<dbReference type="AlphaFoldDB" id="A0A6L6JJJ8"/>
<dbReference type="Pfam" id="PF21205">
    <property type="entry name" value="Rep3_C"/>
    <property type="match status" value="1"/>
</dbReference>
<protein>
    <submittedName>
        <fullName evidence="3">RepB family plasmid replication initiator protein</fullName>
    </submittedName>
</protein>
<comment type="caution">
    <text evidence="3">The sequence shown here is derived from an EMBL/GenBank/DDBJ whole genome shotgun (WGS) entry which is preliminary data.</text>
</comment>
<evidence type="ECO:0000259" key="2">
    <source>
        <dbReference type="Pfam" id="PF01051"/>
    </source>
</evidence>
<dbReference type="Pfam" id="PF01051">
    <property type="entry name" value="Rep3_N"/>
    <property type="match status" value="1"/>
</dbReference>